<sequence>MHTLANHDLFALVAAKINKIVRELELNELGKLEQDLVYGDAGAKEDVTRENKLRLLMIYSAVHPKKFKDDKVAKLMEELIEKLNKGELPKNEYPYMHNPSPTFHGTSLSGSVQTSQAPAAYLMRSRWTSTWARPQNSDDGYSSDSILSHALNDFKKMSTNFCVYRLVGQLDLSCRFVTS</sequence>
<proteinExistence type="predicted"/>
<accession>A0ABC8TWC0</accession>
<name>A0ABC8TWC0_9AQUA</name>
<organism evidence="1 2">
    <name type="scientific">Ilex paraguariensis</name>
    <name type="common">yerba mate</name>
    <dbReference type="NCBI Taxonomy" id="185542"/>
    <lineage>
        <taxon>Eukaryota</taxon>
        <taxon>Viridiplantae</taxon>
        <taxon>Streptophyta</taxon>
        <taxon>Embryophyta</taxon>
        <taxon>Tracheophyta</taxon>
        <taxon>Spermatophyta</taxon>
        <taxon>Magnoliopsida</taxon>
        <taxon>eudicotyledons</taxon>
        <taxon>Gunneridae</taxon>
        <taxon>Pentapetalae</taxon>
        <taxon>asterids</taxon>
        <taxon>campanulids</taxon>
        <taxon>Aquifoliales</taxon>
        <taxon>Aquifoliaceae</taxon>
        <taxon>Ilex</taxon>
    </lineage>
</organism>
<dbReference type="Proteomes" id="UP001642360">
    <property type="component" value="Unassembled WGS sequence"/>
</dbReference>
<reference evidence="1 2" key="1">
    <citation type="submission" date="2024-02" db="EMBL/GenBank/DDBJ databases">
        <authorList>
            <person name="Vignale AGUSTIN F."/>
            <person name="Sosa J E."/>
            <person name="Modenutti C."/>
        </authorList>
    </citation>
    <scope>NUCLEOTIDE SEQUENCE [LARGE SCALE GENOMIC DNA]</scope>
</reference>
<protein>
    <submittedName>
        <fullName evidence="1">Uncharacterized protein</fullName>
    </submittedName>
</protein>
<gene>
    <name evidence="1" type="ORF">ILEXP_LOCUS43467</name>
</gene>
<dbReference type="InterPro" id="IPR036045">
    <property type="entry name" value="Sec1-like_sf"/>
</dbReference>
<dbReference type="EMBL" id="CAUOFW020006199">
    <property type="protein sequence ID" value="CAK9173736.1"/>
    <property type="molecule type" value="Genomic_DNA"/>
</dbReference>
<evidence type="ECO:0000313" key="2">
    <source>
        <dbReference type="Proteomes" id="UP001642360"/>
    </source>
</evidence>
<evidence type="ECO:0000313" key="1">
    <source>
        <dbReference type="EMBL" id="CAK9173736.1"/>
    </source>
</evidence>
<keyword evidence="2" id="KW-1185">Reference proteome</keyword>
<comment type="caution">
    <text evidence="1">The sequence shown here is derived from an EMBL/GenBank/DDBJ whole genome shotgun (WGS) entry which is preliminary data.</text>
</comment>
<dbReference type="SUPFAM" id="SSF56815">
    <property type="entry name" value="Sec1/munc18-like (SM) proteins"/>
    <property type="match status" value="1"/>
</dbReference>
<dbReference type="AlphaFoldDB" id="A0ABC8TWC0"/>